<keyword evidence="6" id="KW-0677">Repeat</keyword>
<dbReference type="Proteomes" id="UP000001542">
    <property type="component" value="Unassembled WGS sequence"/>
</dbReference>
<keyword evidence="32" id="KW-1185">Reference proteome</keyword>
<dbReference type="GO" id="GO:0060294">
    <property type="term" value="P:cilium movement involved in cell motility"/>
    <property type="evidence" value="ECO:0000318"/>
    <property type="project" value="GO_Central"/>
</dbReference>
<dbReference type="FunFam" id="3.20.180.20:FF:000001">
    <property type="entry name" value="Dynein axonemal heavy chain 5"/>
    <property type="match status" value="1"/>
</dbReference>
<feature type="region of interest" description="Disordered" evidence="20">
    <location>
        <begin position="61"/>
        <end position="108"/>
    </location>
</feature>
<evidence type="ECO:0000256" key="13">
    <source>
        <dbReference type="ARBA" id="ARBA00023175"/>
    </source>
</evidence>
<dbReference type="PANTHER" id="PTHR45703:SF36">
    <property type="entry name" value="DYNEIN HEAVY CHAIN, CYTOPLASMIC"/>
    <property type="match status" value="1"/>
</dbReference>
<evidence type="ECO:0000256" key="10">
    <source>
        <dbReference type="ARBA" id="ARBA00023017"/>
    </source>
</evidence>
<dbReference type="Gene3D" id="3.40.50.300">
    <property type="entry name" value="P-loop containing nucleotide triphosphate hydrolases"/>
    <property type="match status" value="5"/>
</dbReference>
<dbReference type="InterPro" id="IPR043160">
    <property type="entry name" value="Dynein_C_barrel"/>
</dbReference>
<feature type="domain" description="Dynein heavy chain coiled coil stalk" evidence="24">
    <location>
        <begin position="2656"/>
        <end position="3003"/>
    </location>
</feature>
<dbReference type="GO" id="GO:0008017">
    <property type="term" value="F:microtubule binding"/>
    <property type="evidence" value="ECO:0007669"/>
    <property type="project" value="UniProtKB-ARBA"/>
</dbReference>
<dbReference type="Gene3D" id="1.10.8.710">
    <property type="match status" value="1"/>
</dbReference>
<dbReference type="InterPro" id="IPR042219">
    <property type="entry name" value="AAA_lid_11_sf"/>
</dbReference>
<feature type="domain" description="Dynein 2 heavy chain 1 cytoplasmic ATPase lid" evidence="30">
    <location>
        <begin position="2234"/>
        <end position="2316"/>
    </location>
</feature>
<dbReference type="Pfam" id="PF17852">
    <property type="entry name" value="Dynein_AAA_lid"/>
    <property type="match status" value="1"/>
</dbReference>
<evidence type="ECO:0000256" key="6">
    <source>
        <dbReference type="ARBA" id="ARBA00022737"/>
    </source>
</evidence>
<dbReference type="eggNOG" id="KOG3595">
    <property type="taxonomic scope" value="Eukaryota"/>
</dbReference>
<dbReference type="InterPro" id="IPR026983">
    <property type="entry name" value="DHC"/>
</dbReference>
<dbReference type="FunFam" id="1.10.287.2620:FF:000002">
    <property type="entry name" value="Dynein heavy chain 2, axonemal"/>
    <property type="match status" value="1"/>
</dbReference>
<evidence type="ECO:0000256" key="17">
    <source>
        <dbReference type="ARBA" id="ARBA00063032"/>
    </source>
</evidence>
<dbReference type="VEuPathDB" id="TrichDB:TVAG_013770"/>
<dbReference type="Pfam" id="PF12775">
    <property type="entry name" value="AAA_7"/>
    <property type="match status" value="1"/>
</dbReference>
<dbReference type="Gene3D" id="3.20.180.20">
    <property type="entry name" value="Dynein heavy chain, N-terminal domain 2"/>
    <property type="match status" value="1"/>
</dbReference>
<dbReference type="RefSeq" id="XP_001582598.1">
    <property type="nucleotide sequence ID" value="XM_001582548.1"/>
</dbReference>
<evidence type="ECO:0000259" key="29">
    <source>
        <dbReference type="Pfam" id="PF18199"/>
    </source>
</evidence>
<dbReference type="Gene3D" id="1.20.920.30">
    <property type="match status" value="1"/>
</dbReference>
<dbReference type="FunFam" id="1.20.140.100:FF:000001">
    <property type="entry name" value="dynein heavy chain 17, axonemal"/>
    <property type="match status" value="1"/>
</dbReference>
<dbReference type="GO" id="GO:0051959">
    <property type="term" value="F:dynein light intermediate chain binding"/>
    <property type="evidence" value="ECO:0000318"/>
    <property type="project" value="GO_Central"/>
</dbReference>
<sequence length="4085" mass="466214">MDERFVKRKNQLLQFEQNVMKEKSLVKKLGQKLPEDSIRTPKIGEWSLSHSDSLETMSVKSAEVPFPRSNSKTSIVEPNVTKKKNPNPKTSRSKTSLAPPFIPHQPRLTDSLQGEVANTVFPPGTVTTNLNDILKSKYKQPIKPLPPLQEELSQEEPQFLPLEMFDDLTYQEFPIDVLMKDPIAYSKYQQLDGSFYWAKCTVLDYDDNSGLFLIEWDGTGRRKKVARFNIRFRKENLQKFQDRIAHAKEMCVRAETQLRFDSRVANMSTDNIPTLSPDNIQAFHDKLDIKMGPKDQQLLSQLDEEVTNEFKFIINKMEFVSDLQTNTSIPNRDDFLLIQPKPAPIPKNGLVPHEKFDFNAIFEQIKAKHLYAQKSVLRGIQTIWKIFQDSVSLNFLDDHYDQIVSLEDFMKMQRNTLTTTASSFKKQIQNTLEGVMGNTMPNQLAAMKKDREIFNNMVSLTTHMLHTVLLTIVNKNLQRYNTLFCRYTEKTVERIPSQFSATLLTENKHLTFKPSVAEFKEGFLKILDEFEETVNDLPVVKSALVEVNSSAVSFEDCSSQIKEEREMLTKMLDTILEQMDSFIKERSFLEGVLSLDPIEYTKNFDPNGTRTLNEYRAQLTEFNKVLGIIQNTMKEDYQLGAFFVSCEDFKKEKSAQIKELIFQFLTRIKTLALQGISDLKTEFDTIEVTLKKVPNTPEELAAMKKYLEHVYNSNKQRTNMMNIANERFAFLEEFHFETTNEEVNFHYNIRQMPQKIMAEMEQTERTLSVERIRMVRELRSNQQTLESEVNDLTEFLAAFAAKYTDLDMTIEAVDQINEIGAKLKKIREQNDTYSTHEKLFDFEVGMCKPLQKLIEDFTPLSILWNLASEWNQTYTTWMDTPFPQIRADAMNQFMSQSTKKITKLRKDLANQHVLITKVLQPLSEQIDAFKTHVPIITRLRHQGIKTKHWEIISEVVGFKVMPSMELTLQNFLDLNLERWNDKITEIASVAAQEYSLELSLDQMDADLQQRKFVTGEFRDTECFILHEIDDVTSVIDDQLITTQTLLTSPFIAPVKKRATDRLNFLKMCSETLEAWILCQRSWLYLQPIFTGTSIQQKLLTEARDWGTADKSWREIMEMTHEHSEFNTVMHREVLLPTLQKCNELLDNITKGLNEYLETKRLGFPRFFFLSNDELISILSHTKDFDKIQDSMQKLFEYVNSITVTENNEITHMNDSTGETVKLSNIVDGNTPEIEDWLNHFEEEMKATLKDYVADSIPAYGKKKREYWLTEFPAQVVLMTNQIMWTQQVTNVLAGQKLRGLKVLMQKFIEQLESLTALVRQPISRQTRQVVSCLLIFEVHNRDIIAQLIENEVSDVESFEWQKQLRYYWDDETIMVKSINNTYEYSYEYAGNSARLVITPLTDRCYQTLLSAFKQNLSGAPSGPAGTGKTETVRDCAKALGRPCVVYNCSEEVTPEQMSQFFAGLSSSGSWSCFDEFNRINIEVLSVIAQQVRTIQNAISENADYFQLDQRRLKLNVNAAICITMNPGYAGRTELPDNLKAVFRPCAMMVPDFVFISEILLFSGGFKDASVLSVKLVALFDLCRKQLSNAHHYDWGLRAMKAILSTAGKAKRNDLNADEATLLVQVIRDCTAPKLISADIPLFAGIIHDVFPSVTSNKTKNAQLINNLKDAFVELKLQPAQIYIDKCIELYETTLVRHGIMLVGGSMGGKSSSYKALAIAMSKEMEGVETKPVKYDRLNPKAISIAELYGSFNPVTSEWADGVLSKAIRQASFSDQSELKWIIVDGPVDSLWIETMNSLLDDNKVLCLPNNERIQLGPHVKMVFEVDNLDEASPATVSRCGMIYYDPSVLPWSALTETWCNKYEETAADLMTSLKTLFDNYLPKLIQFIEVDSKNAFEVNSNYCVNNMLKLLDCFMQLKREEVQTQGEGDEIIKSDPLNQEVFSSVFTPQENIQFFTNDMLKAVMERAFLFCCVWAFGGIVSQESRPIFDNFFRDLCTNNQSNCVFPQKDTVFDYYADFGRMDWVPWVDGTTNINLTQNLPIEKQFYPTNQNAAPLFFSRLLLSNHHSVLLQGPESSKTLIGKTLIGSVLDPAKFPSYVLPLAPSTQPSNISKFMLQFMHKKLGTFGPLPGQHFLFLIDNLGSVKPEIYGAQPALELLRQFFDHGGWFNTSPVEFLNIIGTSILATTGVAGGGMYGLPHRLTRHFFTIHLPKYEMSTIQKITEELLNWNMKDASITIKNMIPQAAEGIIKLFEQCQLRLLPIPSKLHYIFNLRNIVHIIRGICLVNTQNLATEGEFQRLWKHEITREFTDRFNSINDRKWFDGEVAKVLADVFKTQYQSPGEFLLFNTFADNSGRYKEVTKSSDELVKSCNLTLDEHNRDASKPIDIVLFQEAVVHLSALTRIFASIGGHALLVGVKASGRKCLARLAMYMSNIEPFEIAITRTYSVAEWHEDLKNLLKKCGTEDVQTGFIISDVQIIMPQQLEDISNLMINGEVPQLYERDEVEAIKAELAGKDMGLSNHITDYWDLFVERIRKNLHVIMAFSPYGQVFKDSMISYPAIRNESTIDWYMPWSQNALESVARASLTKSGVVSPDNIKSIITVLVKMHKSVEGIADRFLKETKRFTAVTPSRYFELLATFSANLSQKGQETGNLINNYEGGVEKIKTTREQIQQMSKELDQNIPVLKKTRAECEHMLEELKVKSAEVEETRKEVEGQRENAEKEAEEATKANSVAQEQFKKAQPLLQEAQDAVLRLDKDSLSNIKKLHAPSSGMIDTFEAVCIMFGRRPRVVNGPTPGSKEEDYWPEVISLLNDIGFIKNVQNFRIEDLKKETINKLKKYVPTEPDQRAEKKSIASGSFAAVGALYDWVCASFDYWFVFQQILPLRNAAEEAAKKLEQSKQMLAKAQEHLDQVEATLKNLSDSVKAQKEKEKELAESVANTQARLERAEKIMSGLSGETARWEETAQKLHNTAQFILGDSLLISGVLTYIGVFSPKFRIDIINEWKGFLDTEKIAYTSDFSIQAALGNDGVIRDWIVKGLPNDTNSIENALIITKNQSFPLLIDPQLSGTKWLRAVEGEKMNVLQFDQSDFLQRLKSCVSFGLPVLIENVGLKLDPLLDPILSREIHNVDGIKRVSLGGESIAYSDSFRLYISTKYPNPHYSPEVCSQVSLINFTTTQFGLTDLLLNNLIEVERSDLDEKRVKIMEASAANTKKLKEIENEILNIVSNAGSDILDDDNAIKTLQKAQATSKDIATQMEASLETEKLINEFKETFSPVAERAALLYFCISDFSVIDPMYQFSLKWFVELFRQAIIDSPHPEDNEEKIKEFHQTIATHFYESVSYSLFSRHKLLFSTLMSIRIGFATKQISGSELAFMLSPPVSNEPNPTNFLPDDVWSIAVNLSKAAPVFEGLLKSLEQKPQEWANYMDSPTPETEKLPFDAELSPFEKLLVLRVFHLQRVREGLHIFIENSMGKEFVTPPTLKLQNVFKNSNPLSPLIFIIMPGIDPQDEIINVARTMEADKYFKSYSLGRGRGQGAEELIAEASSNGYWVLLQNCHLSLSWMPRLENIINNLDPKTVNPRFRICLVTMSSPQFPIGILYQGTKLIYEIPKGMRENVMRIYNGFNAEEYDSNENIIEKKLGFHLAFFHAVVLERLQFGSIGWNIPYEFNPSDYNISLKHLKIFLGESTDGEVPFEALSYVIGELNYGGRVTDRWDRRLLLSLLGRYFSPEVNQPNFSFGERYKAPHYRGSLSELLQIISEWPVVTAGVDVGLSKNASTIIARNEALSIFSSLIEVQSTLVAATDSISEEQFAINLVESLISDVPKPFNIFQFKKKFPADEMMTTVLLHEIVLYNNLIEVISESLQAMRNGLKGLIMIDERLETLNKRLLANKVPEEWLEKSFPSILNLRAYMADLKQRVAFLDNWVRMGAPVVYRLGAFFHPEEFLTAILQLYARSHSVPFDTLKWKTTCLSEMSPDKIVSEPEVGIYIEGLPLEGARWDEQKQCLAECGQRQLISSLPVMHLVPTDEKNLYDPNVTYECPVFRTQNRGTGALDLPNYIVSLFLPTPQIVPDHWIQRSVAAFITTQQ</sequence>
<dbReference type="InterPro" id="IPR035699">
    <property type="entry name" value="AAA_6"/>
</dbReference>
<feature type="coiled-coil region" evidence="19">
    <location>
        <begin position="2884"/>
        <end position="2956"/>
    </location>
</feature>
<dbReference type="InterPro" id="IPR042228">
    <property type="entry name" value="Dynein_linker_3"/>
</dbReference>
<evidence type="ECO:0000256" key="19">
    <source>
        <dbReference type="SAM" id="Coils"/>
    </source>
</evidence>
<dbReference type="InterPro" id="IPR024317">
    <property type="entry name" value="Dynein_heavy_chain_D4_dom"/>
</dbReference>
<evidence type="ECO:0000256" key="7">
    <source>
        <dbReference type="ARBA" id="ARBA00022741"/>
    </source>
</evidence>
<dbReference type="GO" id="GO:0005524">
    <property type="term" value="F:ATP binding"/>
    <property type="evidence" value="ECO:0007669"/>
    <property type="project" value="UniProtKB-KW"/>
</dbReference>
<dbReference type="InterPro" id="IPR027417">
    <property type="entry name" value="P-loop_NTPase"/>
</dbReference>
<evidence type="ECO:0000256" key="20">
    <source>
        <dbReference type="SAM" id="MobiDB-lite"/>
    </source>
</evidence>
<evidence type="ECO:0000256" key="1">
    <source>
        <dbReference type="ARBA" id="ARBA00004230"/>
    </source>
</evidence>
<evidence type="ECO:0000259" key="23">
    <source>
        <dbReference type="Pfam" id="PF12774"/>
    </source>
</evidence>
<evidence type="ECO:0000259" key="30">
    <source>
        <dbReference type="Pfam" id="PF22597"/>
    </source>
</evidence>
<dbReference type="InParanoid" id="A2DDD3"/>
<dbReference type="InterPro" id="IPR004273">
    <property type="entry name" value="Dynein_heavy_D6_P-loop"/>
</dbReference>
<dbReference type="InterPro" id="IPR041658">
    <property type="entry name" value="AAA_lid_11"/>
</dbReference>
<feature type="domain" description="Dynein heavy chain AAA module D4" evidence="25">
    <location>
        <begin position="2384"/>
        <end position="2639"/>
    </location>
</feature>
<dbReference type="Pfam" id="PF22597">
    <property type="entry name" value="DYN_lid"/>
    <property type="match status" value="1"/>
</dbReference>
<dbReference type="InterPro" id="IPR035706">
    <property type="entry name" value="AAA_9"/>
</dbReference>
<dbReference type="SMR" id="A2DDD3"/>
<dbReference type="Pfam" id="PF08393">
    <property type="entry name" value="DHC_N2"/>
    <property type="match status" value="1"/>
</dbReference>
<organism evidence="31 32">
    <name type="scientific">Trichomonas vaginalis (strain ATCC PRA-98 / G3)</name>
    <dbReference type="NCBI Taxonomy" id="412133"/>
    <lineage>
        <taxon>Eukaryota</taxon>
        <taxon>Metamonada</taxon>
        <taxon>Parabasalia</taxon>
        <taxon>Trichomonadida</taxon>
        <taxon>Trichomonadidae</taxon>
        <taxon>Trichomonas</taxon>
    </lineage>
</organism>
<comment type="subunit">
    <text evidence="17">The I1 inner arm complex (also known as the f dynein complex) is a two-headed isoform composed of two heavy chains (1-alpha and 1-beta), three intermediate chains and three light chains. I1 occupies a specific position proximal to the first radial spoke and repeats every 96 nm along the length of the axoneme.</text>
</comment>
<evidence type="ECO:0000256" key="12">
    <source>
        <dbReference type="ARBA" id="ARBA00023069"/>
    </source>
</evidence>
<dbReference type="Pfam" id="PF18198">
    <property type="entry name" value="AAA_lid_11"/>
    <property type="match status" value="1"/>
</dbReference>
<dbReference type="InterPro" id="IPR041228">
    <property type="entry name" value="Dynein_C"/>
</dbReference>
<evidence type="ECO:0000259" key="27">
    <source>
        <dbReference type="Pfam" id="PF17852"/>
    </source>
</evidence>
<dbReference type="FunFam" id="1.10.472.130:FF:000030">
    <property type="entry name" value="Dynein heavy chain family protein"/>
    <property type="match status" value="1"/>
</dbReference>
<dbReference type="KEGG" id="tva:5467162"/>
<dbReference type="PANTHER" id="PTHR45703">
    <property type="entry name" value="DYNEIN HEAVY CHAIN"/>
    <property type="match status" value="1"/>
</dbReference>
<dbReference type="Pfam" id="PF18199">
    <property type="entry name" value="Dynein_C"/>
    <property type="match status" value="1"/>
</dbReference>
<evidence type="ECO:0000256" key="9">
    <source>
        <dbReference type="ARBA" id="ARBA00022846"/>
    </source>
</evidence>
<dbReference type="InterPro" id="IPR024743">
    <property type="entry name" value="Dynein_HC_stalk"/>
</dbReference>
<comment type="function">
    <text evidence="16">Force generating protein of eukaryotic cilia and flagella. Produces force towards the minus ends of microtubules. Dynein has ATPase activity; the force-producing power stroke is thought to occur on release of ADP. Required for assembly of the I1 inner arm complex and its targeting to the appropriate axoneme location. Also required for phototaxis.</text>
</comment>
<evidence type="ECO:0000256" key="14">
    <source>
        <dbReference type="ARBA" id="ARBA00023212"/>
    </source>
</evidence>
<feature type="domain" description="Dynein heavy chain C-terminal" evidence="29">
    <location>
        <begin position="3781"/>
        <end position="4080"/>
    </location>
</feature>
<dbReference type="Gene3D" id="1.10.472.130">
    <property type="match status" value="1"/>
</dbReference>
<dbReference type="GO" id="GO:0008569">
    <property type="term" value="F:minus-end-directed microtubule motor activity"/>
    <property type="evidence" value="ECO:0000318"/>
    <property type="project" value="GO_Central"/>
</dbReference>
<gene>
    <name evidence="31" type="ORF">TVAG_013770</name>
</gene>
<accession>A2DDD3</accession>
<dbReference type="Pfam" id="PF12780">
    <property type="entry name" value="AAA_8"/>
    <property type="match status" value="1"/>
</dbReference>
<keyword evidence="8" id="KW-0067">ATP-binding</keyword>
<dbReference type="FunFam" id="1.20.58.1120:FF:000001">
    <property type="entry name" value="dynein heavy chain 2, axonemal"/>
    <property type="match status" value="1"/>
</dbReference>
<evidence type="ECO:0000256" key="5">
    <source>
        <dbReference type="ARBA" id="ARBA00022701"/>
    </source>
</evidence>
<dbReference type="GO" id="GO:0036156">
    <property type="term" value="C:inner dynein arm"/>
    <property type="evidence" value="ECO:0000318"/>
    <property type="project" value="GO_Central"/>
</dbReference>
<keyword evidence="5" id="KW-0493">Microtubule</keyword>
<comment type="similarity">
    <text evidence="3">Belongs to the dynein heavy chain family.</text>
</comment>
<evidence type="ECO:0000256" key="16">
    <source>
        <dbReference type="ARBA" id="ARBA00054075"/>
    </source>
</evidence>
<dbReference type="FunFam" id="1.10.8.1220:FF:000001">
    <property type="entry name" value="Dynein axonemal heavy chain 5"/>
    <property type="match status" value="1"/>
</dbReference>
<evidence type="ECO:0000256" key="11">
    <source>
        <dbReference type="ARBA" id="ARBA00023054"/>
    </source>
</evidence>
<dbReference type="InterPro" id="IPR041466">
    <property type="entry name" value="Dynein_AAA5_ext"/>
</dbReference>
<feature type="domain" description="Dynein heavy chain AAA lid" evidence="28">
    <location>
        <begin position="3636"/>
        <end position="3774"/>
    </location>
</feature>
<dbReference type="Gene3D" id="3.10.490.20">
    <property type="match status" value="1"/>
</dbReference>
<dbReference type="GO" id="GO:0005874">
    <property type="term" value="C:microtubule"/>
    <property type="evidence" value="ECO:0007669"/>
    <property type="project" value="UniProtKB-KW"/>
</dbReference>
<keyword evidence="10" id="KW-0243">Dynein</keyword>
<dbReference type="GO" id="GO:0036159">
    <property type="term" value="P:inner dynein arm assembly"/>
    <property type="evidence" value="ECO:0007669"/>
    <property type="project" value="UniProtKB-ARBA"/>
</dbReference>
<dbReference type="Gene3D" id="1.10.8.1220">
    <property type="match status" value="1"/>
</dbReference>
<keyword evidence="12" id="KW-0969">Cilium</keyword>
<dbReference type="InterPro" id="IPR013602">
    <property type="entry name" value="Dynein_heavy_linker"/>
</dbReference>
<evidence type="ECO:0000256" key="15">
    <source>
        <dbReference type="ARBA" id="ARBA00023273"/>
    </source>
</evidence>
<comment type="subcellular location">
    <subcellularLocation>
        <location evidence="1">Cell projection</location>
        <location evidence="1">Cilium</location>
        <location evidence="1">Flagellum</location>
    </subcellularLocation>
    <subcellularLocation>
        <location evidence="2">Cytoplasm</location>
        <location evidence="2">Cytoskeleton</location>
        <location evidence="2">Cilium axoneme</location>
    </subcellularLocation>
</comment>
<evidence type="ECO:0000259" key="22">
    <source>
        <dbReference type="Pfam" id="PF08393"/>
    </source>
</evidence>
<feature type="coiled-coil region" evidence="19">
    <location>
        <begin position="2660"/>
        <end position="2736"/>
    </location>
</feature>
<dbReference type="Gene3D" id="1.20.1270.280">
    <property type="match status" value="1"/>
</dbReference>
<dbReference type="SUPFAM" id="SSF52540">
    <property type="entry name" value="P-loop containing nucleoside triphosphate hydrolases"/>
    <property type="match status" value="4"/>
</dbReference>
<dbReference type="Pfam" id="PF12777">
    <property type="entry name" value="MT"/>
    <property type="match status" value="1"/>
</dbReference>
<reference evidence="31" key="2">
    <citation type="journal article" date="2007" name="Science">
        <title>Draft genome sequence of the sexually transmitted pathogen Trichomonas vaginalis.</title>
        <authorList>
            <person name="Carlton J.M."/>
            <person name="Hirt R.P."/>
            <person name="Silva J.C."/>
            <person name="Delcher A.L."/>
            <person name="Schatz M."/>
            <person name="Zhao Q."/>
            <person name="Wortman J.R."/>
            <person name="Bidwell S.L."/>
            <person name="Alsmark U.C.M."/>
            <person name="Besteiro S."/>
            <person name="Sicheritz-Ponten T."/>
            <person name="Noel C.J."/>
            <person name="Dacks J.B."/>
            <person name="Foster P.G."/>
            <person name="Simillion C."/>
            <person name="Van de Peer Y."/>
            <person name="Miranda-Saavedra D."/>
            <person name="Barton G.J."/>
            <person name="Westrop G.D."/>
            <person name="Mueller S."/>
            <person name="Dessi D."/>
            <person name="Fiori P.L."/>
            <person name="Ren Q."/>
            <person name="Paulsen I."/>
            <person name="Zhang H."/>
            <person name="Bastida-Corcuera F.D."/>
            <person name="Simoes-Barbosa A."/>
            <person name="Brown M.T."/>
            <person name="Hayes R.D."/>
            <person name="Mukherjee M."/>
            <person name="Okumura C.Y."/>
            <person name="Schneider R."/>
            <person name="Smith A.J."/>
            <person name="Vanacova S."/>
            <person name="Villalvazo M."/>
            <person name="Haas B.J."/>
            <person name="Pertea M."/>
            <person name="Feldblyum T.V."/>
            <person name="Utterback T.R."/>
            <person name="Shu C.L."/>
            <person name="Osoegawa K."/>
            <person name="de Jong P.J."/>
            <person name="Hrdy I."/>
            <person name="Horvathova L."/>
            <person name="Zubacova Z."/>
            <person name="Dolezal P."/>
            <person name="Malik S.B."/>
            <person name="Logsdon J.M. Jr."/>
            <person name="Henze K."/>
            <person name="Gupta A."/>
            <person name="Wang C.C."/>
            <person name="Dunne R.L."/>
            <person name="Upcroft J.A."/>
            <person name="Upcroft P."/>
            <person name="White O."/>
            <person name="Salzberg S.L."/>
            <person name="Tang P."/>
            <person name="Chiu C.-H."/>
            <person name="Lee Y.-S."/>
            <person name="Embley T.M."/>
            <person name="Coombs G.H."/>
            <person name="Mottram J.C."/>
            <person name="Tachezy J."/>
            <person name="Fraser-Liggett C.M."/>
            <person name="Johnson P.J."/>
        </authorList>
    </citation>
    <scope>NUCLEOTIDE SEQUENCE [LARGE SCALE GENOMIC DNA]</scope>
    <source>
        <strain evidence="31">G3</strain>
    </source>
</reference>
<feature type="domain" description="Dynein heavy chain linker" evidence="22">
    <location>
        <begin position="850"/>
        <end position="1254"/>
    </location>
</feature>
<dbReference type="Gene3D" id="1.20.920.20">
    <property type="match status" value="1"/>
</dbReference>
<name>A2DDD3_TRIV3</name>
<proteinExistence type="inferred from homology"/>
<dbReference type="FunFam" id="1.10.8.710:FF:000001">
    <property type="entry name" value="Dynein axonemal heavy chain 2"/>
    <property type="match status" value="1"/>
</dbReference>
<feature type="domain" description="Dynein heavy chain hydrolytic ATP-binding dynein motor region" evidence="23">
    <location>
        <begin position="1384"/>
        <end position="1710"/>
    </location>
</feature>
<dbReference type="GO" id="GO:0097729">
    <property type="term" value="C:9+2 motile cilium"/>
    <property type="evidence" value="ECO:0000318"/>
    <property type="project" value="GO_Central"/>
</dbReference>
<evidence type="ECO:0000256" key="4">
    <source>
        <dbReference type="ARBA" id="ARBA00022490"/>
    </source>
</evidence>
<dbReference type="EMBL" id="DS113189">
    <property type="protein sequence ID" value="EAY21612.1"/>
    <property type="molecule type" value="Genomic_DNA"/>
</dbReference>
<dbReference type="VEuPathDB" id="TrichDB:TVAGG3_0986550"/>
<dbReference type="InterPro" id="IPR043157">
    <property type="entry name" value="Dynein_AAA1S"/>
</dbReference>
<dbReference type="Pfam" id="PF03028">
    <property type="entry name" value="Dynein_heavy"/>
    <property type="match status" value="1"/>
</dbReference>
<evidence type="ECO:0000259" key="21">
    <source>
        <dbReference type="Pfam" id="PF03028"/>
    </source>
</evidence>
<feature type="domain" description="Dynein heavy chain AAA 5 extension" evidence="27">
    <location>
        <begin position="1873"/>
        <end position="2027"/>
    </location>
</feature>
<dbReference type="InterPro" id="IPR042222">
    <property type="entry name" value="Dynein_2_N"/>
</dbReference>
<keyword evidence="15" id="KW-0966">Cell projection</keyword>
<evidence type="ECO:0000256" key="18">
    <source>
        <dbReference type="ARBA" id="ARBA00077719"/>
    </source>
</evidence>
<dbReference type="FunFam" id="1.20.920.20:FF:000001">
    <property type="entry name" value="dynein heavy chain 2, axonemal"/>
    <property type="match status" value="1"/>
</dbReference>
<dbReference type="GO" id="GO:0045505">
    <property type="term" value="F:dynein intermediate chain binding"/>
    <property type="evidence" value="ECO:0000318"/>
    <property type="project" value="GO_Central"/>
</dbReference>
<evidence type="ECO:0000313" key="32">
    <source>
        <dbReference type="Proteomes" id="UP000001542"/>
    </source>
</evidence>
<dbReference type="InterPro" id="IPR054354">
    <property type="entry name" value="DYNC2H1-like_lid"/>
</dbReference>
<dbReference type="Gene3D" id="1.20.58.1120">
    <property type="match status" value="1"/>
</dbReference>
<evidence type="ECO:0000259" key="28">
    <source>
        <dbReference type="Pfam" id="PF18198"/>
    </source>
</evidence>
<dbReference type="FunFam" id="3.40.50.300:FF:002988">
    <property type="entry name" value="Dynein heavy chain family protein"/>
    <property type="match status" value="1"/>
</dbReference>
<evidence type="ECO:0000313" key="31">
    <source>
        <dbReference type="EMBL" id="EAY21612.1"/>
    </source>
</evidence>
<keyword evidence="7" id="KW-0547">Nucleotide-binding</keyword>
<evidence type="ECO:0000256" key="8">
    <source>
        <dbReference type="ARBA" id="ARBA00022840"/>
    </source>
</evidence>
<evidence type="ECO:0000256" key="3">
    <source>
        <dbReference type="ARBA" id="ARBA00008887"/>
    </source>
</evidence>
<evidence type="ECO:0000259" key="26">
    <source>
        <dbReference type="Pfam" id="PF12781"/>
    </source>
</evidence>
<reference evidence="31" key="1">
    <citation type="submission" date="2006-10" db="EMBL/GenBank/DDBJ databases">
        <authorList>
            <person name="Amadeo P."/>
            <person name="Zhao Q."/>
            <person name="Wortman J."/>
            <person name="Fraser-Liggett C."/>
            <person name="Carlton J."/>
        </authorList>
    </citation>
    <scope>NUCLEOTIDE SEQUENCE</scope>
    <source>
        <strain evidence="31">G3</strain>
    </source>
</reference>
<dbReference type="Pfam" id="PF12774">
    <property type="entry name" value="AAA_6"/>
    <property type="match status" value="1"/>
</dbReference>
<keyword evidence="4" id="KW-0963">Cytoplasm</keyword>
<dbReference type="FunFam" id="3.40.50.300:FF:000044">
    <property type="entry name" value="Dynein heavy chain 5, axonemal"/>
    <property type="match status" value="1"/>
</dbReference>
<keyword evidence="13" id="KW-0505">Motor protein</keyword>
<dbReference type="STRING" id="5722.A2DDD3"/>
<dbReference type="FunFam" id="3.10.490.20:FF:000009">
    <property type="entry name" value="Dynein heavy chain 4"/>
    <property type="match status" value="1"/>
</dbReference>
<keyword evidence="9" id="KW-0282">Flagellum</keyword>
<dbReference type="OrthoDB" id="447173at2759"/>
<evidence type="ECO:0000259" key="25">
    <source>
        <dbReference type="Pfam" id="PF12780"/>
    </source>
</evidence>
<evidence type="ECO:0000259" key="24">
    <source>
        <dbReference type="Pfam" id="PF12777"/>
    </source>
</evidence>
<dbReference type="Gene3D" id="1.10.8.720">
    <property type="entry name" value="Region D6 of dynein motor"/>
    <property type="match status" value="1"/>
</dbReference>
<keyword evidence="11 19" id="KW-0175">Coiled coil</keyword>
<keyword evidence="14" id="KW-0206">Cytoskeleton</keyword>
<dbReference type="FunFam" id="3.40.50.300:FF:000153">
    <property type="entry name" value="Dynein axonemal heavy chain 1"/>
    <property type="match status" value="1"/>
</dbReference>
<dbReference type="FunFam" id="3.40.50.300:FF:000049">
    <property type="entry name" value="Dynein, axonemal, heavy chain 5"/>
    <property type="match status" value="1"/>
</dbReference>
<dbReference type="Gene3D" id="6.10.140.1060">
    <property type="match status" value="1"/>
</dbReference>
<dbReference type="Gene3D" id="1.20.140.100">
    <property type="entry name" value="Dynein heavy chain, N-terminal domain 2"/>
    <property type="match status" value="1"/>
</dbReference>
<evidence type="ECO:0000256" key="2">
    <source>
        <dbReference type="ARBA" id="ARBA00004430"/>
    </source>
</evidence>
<dbReference type="Gene3D" id="1.10.287.2620">
    <property type="match status" value="1"/>
</dbReference>
<dbReference type="Pfam" id="PF12781">
    <property type="entry name" value="AAA_9"/>
    <property type="match status" value="1"/>
</dbReference>
<feature type="domain" description="Dynein heavy chain ATP-binding dynein motor region" evidence="26">
    <location>
        <begin position="3031"/>
        <end position="3251"/>
    </location>
</feature>
<feature type="domain" description="Dynein heavy chain region D6 P-loop" evidence="21">
    <location>
        <begin position="3491"/>
        <end position="3603"/>
    </location>
</feature>
<dbReference type="FunFam" id="1.10.8.720:FF:000022">
    <property type="entry name" value="Dynein heavy chain family protein"/>
    <property type="match status" value="1"/>
</dbReference>
<protein>
    <recommendedName>
        <fullName evidence="18">Dynein-1, subspecies f</fullName>
    </recommendedName>
</protein>
<dbReference type="FunFam" id="1.20.1270.280:FF:000024">
    <property type="entry name" value="Dynein heavy chain family protein"/>
    <property type="match status" value="1"/>
</dbReference>